<comment type="subcellular location">
    <subcellularLocation>
        <location evidence="1">Membrane</location>
        <topology evidence="1">Multi-pass membrane protein</topology>
    </subcellularLocation>
</comment>
<dbReference type="AlphaFoldDB" id="A0A5C7FJQ1"/>
<dbReference type="EMBL" id="VOXD01000002">
    <property type="protein sequence ID" value="TXF91525.1"/>
    <property type="molecule type" value="Genomic_DNA"/>
</dbReference>
<dbReference type="GO" id="GO:0016020">
    <property type="term" value="C:membrane"/>
    <property type="evidence" value="ECO:0007669"/>
    <property type="project" value="UniProtKB-SubCell"/>
</dbReference>
<dbReference type="InterPro" id="IPR000620">
    <property type="entry name" value="EamA_dom"/>
</dbReference>
<evidence type="ECO:0000256" key="5">
    <source>
        <dbReference type="ARBA" id="ARBA00023136"/>
    </source>
</evidence>
<dbReference type="Proteomes" id="UP000321907">
    <property type="component" value="Unassembled WGS sequence"/>
</dbReference>
<evidence type="ECO:0000256" key="3">
    <source>
        <dbReference type="ARBA" id="ARBA00022692"/>
    </source>
</evidence>
<dbReference type="SUPFAM" id="SSF103481">
    <property type="entry name" value="Multidrug resistance efflux transporter EmrE"/>
    <property type="match status" value="2"/>
</dbReference>
<dbReference type="PANTHER" id="PTHR32322:SF2">
    <property type="entry name" value="EAMA DOMAIN-CONTAINING PROTEIN"/>
    <property type="match status" value="1"/>
</dbReference>
<dbReference type="RefSeq" id="WP_147929065.1">
    <property type="nucleotide sequence ID" value="NZ_VOXD01000002.1"/>
</dbReference>
<evidence type="ECO:0000313" key="8">
    <source>
        <dbReference type="EMBL" id="TXF91525.1"/>
    </source>
</evidence>
<dbReference type="OrthoDB" id="9812547at2"/>
<comment type="caution">
    <text evidence="8">The sequence shown here is derived from an EMBL/GenBank/DDBJ whole genome shotgun (WGS) entry which is preliminary data.</text>
</comment>
<evidence type="ECO:0000256" key="2">
    <source>
        <dbReference type="ARBA" id="ARBA00007362"/>
    </source>
</evidence>
<evidence type="ECO:0000256" key="6">
    <source>
        <dbReference type="SAM" id="Phobius"/>
    </source>
</evidence>
<dbReference type="PANTHER" id="PTHR32322">
    <property type="entry name" value="INNER MEMBRANE TRANSPORTER"/>
    <property type="match status" value="1"/>
</dbReference>
<dbReference type="InterPro" id="IPR050638">
    <property type="entry name" value="AA-Vitamin_Transporters"/>
</dbReference>
<evidence type="ECO:0000256" key="1">
    <source>
        <dbReference type="ARBA" id="ARBA00004141"/>
    </source>
</evidence>
<sequence length="312" mass="33619">MSKQQWLIISAFAITYFVWGSTYLANKWAIDTLPPFGMCGVRFLIAGSLLYGLSFLAGDKTRPTRKQWVNSGYMGFMFLTLGVGIVVWAQQWMDSSITALLVAFQPLLVMFIMWGLFKSRPPGKAFLGAAISIVGMGLLIGQPQLVSGRNEIIALVAVLFSVSIWALAMTLNPRLDTGKNNFRSTAMQMLVGGALAMLLSLCLGEWVGWTAEGLSWKSIGSLSYLIIFGAIVAFSAFNFLMKNVAPEKAATGTYVNPVVAMVLGAFLNQEAVTLQSVVAGAVLITGVYFINSSRSQAIPANREEQGEAAGAV</sequence>
<feature type="transmembrane region" description="Helical" evidence="6">
    <location>
        <begin position="32"/>
        <end position="56"/>
    </location>
</feature>
<evidence type="ECO:0000259" key="7">
    <source>
        <dbReference type="Pfam" id="PF00892"/>
    </source>
</evidence>
<feature type="domain" description="EamA" evidence="7">
    <location>
        <begin position="9"/>
        <end position="139"/>
    </location>
</feature>
<feature type="domain" description="EamA" evidence="7">
    <location>
        <begin position="154"/>
        <end position="291"/>
    </location>
</feature>
<keyword evidence="9" id="KW-1185">Reference proteome</keyword>
<protein>
    <submittedName>
        <fullName evidence="8">EamA family transporter</fullName>
    </submittedName>
</protein>
<feature type="transmembrane region" description="Helical" evidence="6">
    <location>
        <begin position="95"/>
        <end position="114"/>
    </location>
</feature>
<dbReference type="Pfam" id="PF00892">
    <property type="entry name" value="EamA"/>
    <property type="match status" value="2"/>
</dbReference>
<evidence type="ECO:0000313" key="9">
    <source>
        <dbReference type="Proteomes" id="UP000321907"/>
    </source>
</evidence>
<keyword evidence="3 6" id="KW-0812">Transmembrane</keyword>
<keyword evidence="5 6" id="KW-0472">Membrane</keyword>
<name>A0A5C7FJQ1_9BACT</name>
<feature type="transmembrane region" description="Helical" evidence="6">
    <location>
        <begin position="152"/>
        <end position="168"/>
    </location>
</feature>
<accession>A0A5C7FJQ1</accession>
<feature type="transmembrane region" description="Helical" evidence="6">
    <location>
        <begin position="189"/>
        <end position="209"/>
    </location>
</feature>
<feature type="transmembrane region" description="Helical" evidence="6">
    <location>
        <begin position="7"/>
        <end position="26"/>
    </location>
</feature>
<comment type="similarity">
    <text evidence="2">Belongs to the EamA transporter family.</text>
</comment>
<evidence type="ECO:0000256" key="4">
    <source>
        <dbReference type="ARBA" id="ARBA00022989"/>
    </source>
</evidence>
<reference evidence="8 9" key="1">
    <citation type="submission" date="2019-08" db="EMBL/GenBank/DDBJ databases">
        <title>Lewinella sp. strain SSH13 Genome sequencing and assembly.</title>
        <authorList>
            <person name="Kim I."/>
        </authorList>
    </citation>
    <scope>NUCLEOTIDE SEQUENCE [LARGE SCALE GENOMIC DNA]</scope>
    <source>
        <strain evidence="8 9">SSH13</strain>
    </source>
</reference>
<feature type="transmembrane region" description="Helical" evidence="6">
    <location>
        <begin position="68"/>
        <end position="89"/>
    </location>
</feature>
<keyword evidence="4 6" id="KW-1133">Transmembrane helix</keyword>
<feature type="transmembrane region" description="Helical" evidence="6">
    <location>
        <begin position="126"/>
        <end position="146"/>
    </location>
</feature>
<feature type="transmembrane region" description="Helical" evidence="6">
    <location>
        <begin position="249"/>
        <end position="267"/>
    </location>
</feature>
<feature type="transmembrane region" description="Helical" evidence="6">
    <location>
        <begin position="221"/>
        <end position="240"/>
    </location>
</feature>
<gene>
    <name evidence="8" type="ORF">FUA23_02175</name>
</gene>
<proteinExistence type="inferred from homology"/>
<dbReference type="InterPro" id="IPR037185">
    <property type="entry name" value="EmrE-like"/>
</dbReference>
<feature type="transmembrane region" description="Helical" evidence="6">
    <location>
        <begin position="273"/>
        <end position="290"/>
    </location>
</feature>
<organism evidence="8 9">
    <name type="scientific">Neolewinella aurantiaca</name>
    <dbReference type="NCBI Taxonomy" id="2602767"/>
    <lineage>
        <taxon>Bacteria</taxon>
        <taxon>Pseudomonadati</taxon>
        <taxon>Bacteroidota</taxon>
        <taxon>Saprospiria</taxon>
        <taxon>Saprospirales</taxon>
        <taxon>Lewinellaceae</taxon>
        <taxon>Neolewinella</taxon>
    </lineage>
</organism>